<protein>
    <submittedName>
        <fullName evidence="1">Uncharacterized protein</fullName>
    </submittedName>
</protein>
<dbReference type="Proteomes" id="UP000032266">
    <property type="component" value="Chromosome"/>
</dbReference>
<keyword evidence="2" id="KW-1185">Reference proteome</keyword>
<organism evidence="1 2">
    <name type="scientific">Gynuella sunshinyii YC6258</name>
    <dbReference type="NCBI Taxonomy" id="1445510"/>
    <lineage>
        <taxon>Bacteria</taxon>
        <taxon>Pseudomonadati</taxon>
        <taxon>Pseudomonadota</taxon>
        <taxon>Gammaproteobacteria</taxon>
        <taxon>Oceanospirillales</taxon>
        <taxon>Saccharospirillaceae</taxon>
        <taxon>Gynuella</taxon>
    </lineage>
</organism>
<accession>A0A0C5W3S7</accession>
<name>A0A0C5W3S7_9GAMM</name>
<evidence type="ECO:0000313" key="1">
    <source>
        <dbReference type="EMBL" id="AJQ97264.1"/>
    </source>
</evidence>
<dbReference type="HOGENOM" id="CLU_3290422_0_0_6"/>
<reference evidence="1 2" key="1">
    <citation type="submission" date="2014-01" db="EMBL/GenBank/DDBJ databases">
        <title>Full genme sequencing of cellulolytic bacterium Gynuella sunshinyii YC6258T gen. nov., sp. nov.</title>
        <authorList>
            <person name="Khan H."/>
            <person name="Chung E.J."/>
            <person name="Chung Y.R."/>
        </authorList>
    </citation>
    <scope>NUCLEOTIDE SEQUENCE [LARGE SCALE GENOMIC DNA]</scope>
    <source>
        <strain evidence="1 2">YC6258</strain>
    </source>
</reference>
<gene>
    <name evidence="1" type="ORF">YC6258_05233</name>
</gene>
<sequence length="40" mass="4631">MIHSHCLTHHKHTVSIHKILRLLTFTSWMTVPTMLGNHLG</sequence>
<evidence type="ECO:0000313" key="2">
    <source>
        <dbReference type="Proteomes" id="UP000032266"/>
    </source>
</evidence>
<dbReference type="KEGG" id="gsn:YC6258_05233"/>
<dbReference type="EMBL" id="CP007142">
    <property type="protein sequence ID" value="AJQ97264.1"/>
    <property type="molecule type" value="Genomic_DNA"/>
</dbReference>
<proteinExistence type="predicted"/>
<dbReference type="AlphaFoldDB" id="A0A0C5W3S7"/>